<keyword evidence="9" id="KW-0614">Plasmid</keyword>
<dbReference type="InterPro" id="IPR008259">
    <property type="entry name" value="FMN_hydac_DH_AS"/>
</dbReference>
<feature type="active site" description="Proton acceptor" evidence="6">
    <location>
        <position position="275"/>
    </location>
</feature>
<evidence type="ECO:0000256" key="5">
    <source>
        <dbReference type="ARBA" id="ARBA00024042"/>
    </source>
</evidence>
<feature type="binding site" evidence="7">
    <location>
        <position position="251"/>
    </location>
    <ligand>
        <name>FMN</name>
        <dbReference type="ChEBI" id="CHEBI:58210"/>
    </ligand>
</feature>
<dbReference type="PANTHER" id="PTHR10578">
    <property type="entry name" value="S -2-HYDROXY-ACID OXIDASE-RELATED"/>
    <property type="match status" value="1"/>
</dbReference>
<reference evidence="9 12" key="2">
    <citation type="submission" date="2018-03" db="EMBL/GenBank/DDBJ databases">
        <title>The Complete Genome of Celeribacter baekdonensis strain LH4, a Thiosulfate-Oxidizing Alphaproteobacterium Isolated from Gulf of Mexico Continental Slope Sediments.</title>
        <authorList>
            <person name="Flood B.E."/>
            <person name="Bailey J.V."/>
            <person name="Leprich D."/>
        </authorList>
    </citation>
    <scope>NUCLEOTIDE SEQUENCE [LARGE SCALE GENOMIC DNA]</scope>
    <source>
        <strain evidence="9 12">LH4</strain>
        <plasmid evidence="9">pCBLh4b</plasmid>
        <plasmid evidence="12">Plasmid pcblh4b</plasmid>
    </source>
</reference>
<dbReference type="GO" id="GO:0004459">
    <property type="term" value="F:L-lactate dehydrogenase (NAD+) activity"/>
    <property type="evidence" value="ECO:0007669"/>
    <property type="project" value="TreeGrafter"/>
</dbReference>
<feature type="binding site" evidence="7">
    <location>
        <position position="128"/>
    </location>
    <ligand>
        <name>glyoxylate</name>
        <dbReference type="ChEBI" id="CHEBI:36655"/>
    </ligand>
</feature>
<evidence type="ECO:0000313" key="11">
    <source>
        <dbReference type="Proteomes" id="UP000182284"/>
    </source>
</evidence>
<feature type="binding site" evidence="7">
    <location>
        <begin position="306"/>
        <end position="310"/>
    </location>
    <ligand>
        <name>FMN</name>
        <dbReference type="ChEBI" id="CHEBI:58210"/>
    </ligand>
</feature>
<feature type="binding site" evidence="7">
    <location>
        <position position="24"/>
    </location>
    <ligand>
        <name>glyoxylate</name>
        <dbReference type="ChEBI" id="CHEBI:36655"/>
    </ligand>
</feature>
<comment type="cofactor">
    <cofactor evidence="1">
        <name>FMN</name>
        <dbReference type="ChEBI" id="CHEBI:58210"/>
    </cofactor>
</comment>
<gene>
    <name evidence="9" type="ORF">DA792_02395</name>
    <name evidence="10" type="ORF">SAMN04488117_11636</name>
</gene>
<dbReference type="InterPro" id="IPR012133">
    <property type="entry name" value="Alpha-hydoxy_acid_DH_FMN"/>
</dbReference>
<feature type="binding site" evidence="7">
    <location>
        <position position="154"/>
    </location>
    <ligand>
        <name>FMN</name>
        <dbReference type="ChEBI" id="CHEBI:58210"/>
    </ligand>
</feature>
<feature type="binding site" evidence="7">
    <location>
        <position position="126"/>
    </location>
    <ligand>
        <name>FMN</name>
        <dbReference type="ChEBI" id="CHEBI:58210"/>
    </ligand>
</feature>
<dbReference type="Gene3D" id="3.20.20.70">
    <property type="entry name" value="Aldolase class I"/>
    <property type="match status" value="1"/>
</dbReference>
<dbReference type="PANTHER" id="PTHR10578:SF107">
    <property type="entry name" value="2-HYDROXYACID OXIDASE 1"/>
    <property type="match status" value="1"/>
</dbReference>
<geneLocation type="plasmid" evidence="9">
    <name>pCBLh4b</name>
</geneLocation>
<organism evidence="10 11">
    <name type="scientific">Celeribacter baekdonensis</name>
    <dbReference type="NCBI Taxonomy" id="875171"/>
    <lineage>
        <taxon>Bacteria</taxon>
        <taxon>Pseudomonadati</taxon>
        <taxon>Pseudomonadota</taxon>
        <taxon>Alphaproteobacteria</taxon>
        <taxon>Rhodobacterales</taxon>
        <taxon>Roseobacteraceae</taxon>
        <taxon>Celeribacter</taxon>
    </lineage>
</organism>
<protein>
    <submittedName>
        <fullName evidence="10">(S)-mandelate dehydrogenase</fullName>
    </submittedName>
    <submittedName>
        <fullName evidence="9">Alpha-hydroxy-acid oxidizing protein</fullName>
    </submittedName>
</protein>
<evidence type="ECO:0000259" key="8">
    <source>
        <dbReference type="PROSITE" id="PS51349"/>
    </source>
</evidence>
<feature type="binding site" evidence="7">
    <location>
        <begin position="329"/>
        <end position="330"/>
    </location>
    <ligand>
        <name>FMN</name>
        <dbReference type="ChEBI" id="CHEBI:58210"/>
    </ligand>
</feature>
<evidence type="ECO:0000313" key="9">
    <source>
        <dbReference type="EMBL" id="AVW90059.1"/>
    </source>
</evidence>
<feature type="binding site" evidence="7">
    <location>
        <position position="163"/>
    </location>
    <ligand>
        <name>glyoxylate</name>
        <dbReference type="ChEBI" id="CHEBI:36655"/>
    </ligand>
</feature>
<reference evidence="10 11" key="1">
    <citation type="submission" date="2016-10" db="EMBL/GenBank/DDBJ databases">
        <authorList>
            <person name="de Groot N.N."/>
        </authorList>
    </citation>
    <scope>NUCLEOTIDE SEQUENCE [LARGE SCALE GENOMIC DNA]</scope>
    <source>
        <strain evidence="10 11">DSM 27375</strain>
    </source>
</reference>
<feature type="binding site" evidence="7">
    <location>
        <position position="105"/>
    </location>
    <ligand>
        <name>FMN</name>
        <dbReference type="ChEBI" id="CHEBI:58210"/>
    </ligand>
</feature>
<dbReference type="PROSITE" id="PS51349">
    <property type="entry name" value="FMN_HYDROXY_ACID_DH_2"/>
    <property type="match status" value="1"/>
</dbReference>
<feature type="binding site" evidence="7">
    <location>
        <position position="273"/>
    </location>
    <ligand>
        <name>FMN</name>
        <dbReference type="ChEBI" id="CHEBI:58210"/>
    </ligand>
</feature>
<dbReference type="KEGG" id="cbak:DA792_02395"/>
<keyword evidence="2 7" id="KW-0285">Flavoprotein</keyword>
<sequence>MKAINIDDLRCRAQARLPAVVFDYLDGAAEDEITLRANRQAFERIHLQPRILSGGDVDLTTKIFGQRYSTPLLIGPTGLNGLYWPQGDVHLARAADEAGIGFALSTASNTSMEEIARQGSAPQWFQLYPWGKPDFSKALIDRAAAAGYSALMITVDSLVGGKRERDLRHGFSHEIKMSAPILLDGLMHPRWLTSVWLGKHRPRFENLTAFLGEGASDKELADFTRSQRNPNFSWDDVRRIRKQWSGPLLIKGVMCAADALRARDEGVDGVVVSNHGGRQLDGAPATLSVLEEIADRLGDSATVLLDGGIRRGSDVVKALALGAQGVLLGRAPLYGLAAGGHVGVARALSILEEEIRRTMIFTGCRRPQDLDRRVLVGSEMR</sequence>
<evidence type="ECO:0000313" key="12">
    <source>
        <dbReference type="Proteomes" id="UP000241447"/>
    </source>
</evidence>
<evidence type="ECO:0000256" key="2">
    <source>
        <dbReference type="ARBA" id="ARBA00022630"/>
    </source>
</evidence>
<accession>A0A1G7T5S0</accession>
<keyword evidence="3 7" id="KW-0288">FMN</keyword>
<dbReference type="EMBL" id="FNBL01000016">
    <property type="protein sequence ID" value="SDG30571.1"/>
    <property type="molecule type" value="Genomic_DNA"/>
</dbReference>
<dbReference type="PIRSF" id="PIRSF000138">
    <property type="entry name" value="Al-hdrx_acd_dh"/>
    <property type="match status" value="1"/>
</dbReference>
<evidence type="ECO:0000256" key="1">
    <source>
        <dbReference type="ARBA" id="ARBA00001917"/>
    </source>
</evidence>
<comment type="similarity">
    <text evidence="5">Belongs to the FMN-dependent alpha-hydroxy acid dehydrogenase family.</text>
</comment>
<dbReference type="EMBL" id="CP028473">
    <property type="protein sequence ID" value="AVW90059.1"/>
    <property type="molecule type" value="Genomic_DNA"/>
</dbReference>
<dbReference type="Pfam" id="PF01070">
    <property type="entry name" value="FMN_dh"/>
    <property type="match status" value="1"/>
</dbReference>
<feature type="binding site" evidence="7">
    <location>
        <position position="275"/>
    </location>
    <ligand>
        <name>glyoxylate</name>
        <dbReference type="ChEBI" id="CHEBI:36655"/>
    </ligand>
</feature>
<dbReference type="FunFam" id="3.20.20.70:FF:000029">
    <property type="entry name" value="L-lactate dehydrogenase"/>
    <property type="match status" value="1"/>
</dbReference>
<name>A0A1G7T5S0_9RHOB</name>
<evidence type="ECO:0000313" key="10">
    <source>
        <dbReference type="EMBL" id="SDG30571.1"/>
    </source>
</evidence>
<dbReference type="InterPro" id="IPR000262">
    <property type="entry name" value="FMN-dep_DH"/>
</dbReference>
<dbReference type="InterPro" id="IPR013785">
    <property type="entry name" value="Aldolase_TIM"/>
</dbReference>
<dbReference type="Proteomes" id="UP000241447">
    <property type="component" value="Plasmid pCBLh4b"/>
</dbReference>
<proteinExistence type="inferred from homology"/>
<dbReference type="AlphaFoldDB" id="A0A1G7T5S0"/>
<dbReference type="CDD" id="cd02809">
    <property type="entry name" value="alpha_hydroxyacid_oxid_FMN"/>
    <property type="match status" value="1"/>
</dbReference>
<dbReference type="PROSITE" id="PS00557">
    <property type="entry name" value="FMN_HYDROXY_ACID_DH_1"/>
    <property type="match status" value="1"/>
</dbReference>
<feature type="domain" description="FMN hydroxy acid dehydrogenase" evidence="8">
    <location>
        <begin position="1"/>
        <end position="380"/>
    </location>
</feature>
<evidence type="ECO:0000256" key="3">
    <source>
        <dbReference type="ARBA" id="ARBA00022643"/>
    </source>
</evidence>
<feature type="binding site" evidence="7">
    <location>
        <begin position="76"/>
        <end position="78"/>
    </location>
    <ligand>
        <name>FMN</name>
        <dbReference type="ChEBI" id="CHEBI:58210"/>
    </ligand>
</feature>
<dbReference type="SUPFAM" id="SSF51395">
    <property type="entry name" value="FMN-linked oxidoreductases"/>
    <property type="match status" value="1"/>
</dbReference>
<dbReference type="GO" id="GO:0010181">
    <property type="term" value="F:FMN binding"/>
    <property type="evidence" value="ECO:0007669"/>
    <property type="project" value="InterPro"/>
</dbReference>
<dbReference type="InterPro" id="IPR037396">
    <property type="entry name" value="FMN_HAD"/>
</dbReference>
<feature type="binding site" evidence="7">
    <location>
        <position position="278"/>
    </location>
    <ligand>
        <name>glyoxylate</name>
        <dbReference type="ChEBI" id="CHEBI:36655"/>
    </ligand>
</feature>
<evidence type="ECO:0000256" key="7">
    <source>
        <dbReference type="PIRSR" id="PIRSR000138-2"/>
    </source>
</evidence>
<dbReference type="RefSeq" id="WP_074646869.1">
    <property type="nucleotide sequence ID" value="NZ_CP028473.1"/>
</dbReference>
<evidence type="ECO:0000256" key="4">
    <source>
        <dbReference type="ARBA" id="ARBA00023002"/>
    </source>
</evidence>
<geneLocation type="plasmid" evidence="12">
    <name>pcblh4b</name>
</geneLocation>
<evidence type="ECO:0000256" key="6">
    <source>
        <dbReference type="PIRSR" id="PIRSR000138-1"/>
    </source>
</evidence>
<dbReference type="GO" id="GO:0005886">
    <property type="term" value="C:plasma membrane"/>
    <property type="evidence" value="ECO:0007669"/>
    <property type="project" value="TreeGrafter"/>
</dbReference>
<dbReference type="GO" id="GO:0009060">
    <property type="term" value="P:aerobic respiration"/>
    <property type="evidence" value="ECO:0007669"/>
    <property type="project" value="TreeGrafter"/>
</dbReference>
<dbReference type="Proteomes" id="UP000182284">
    <property type="component" value="Unassembled WGS sequence"/>
</dbReference>
<keyword evidence="4" id="KW-0560">Oxidoreductase</keyword>
<dbReference type="OrthoDB" id="9770452at2"/>